<dbReference type="PANTHER" id="PTHR10963">
    <property type="entry name" value="GLYCOSYL HYDROLASE-RELATED"/>
    <property type="match status" value="1"/>
</dbReference>
<dbReference type="PROSITE" id="PS51762">
    <property type="entry name" value="GH16_2"/>
    <property type="match status" value="1"/>
</dbReference>
<dbReference type="RefSeq" id="XP_040623046.1">
    <property type="nucleotide sequence ID" value="XM_040761797.1"/>
</dbReference>
<keyword evidence="1" id="KW-0812">Transmembrane</keyword>
<reference evidence="3 4" key="1">
    <citation type="journal article" date="2014" name="BMC Genomics">
        <title>Comparative genomics of the major fungal agents of human and animal Sporotrichosis: Sporothrix schenckii and Sporothrix brasiliensis.</title>
        <authorList>
            <person name="Teixeira M.M."/>
            <person name="de Almeida L.G."/>
            <person name="Kubitschek-Barreira P."/>
            <person name="Alves F.L."/>
            <person name="Kioshima E.S."/>
            <person name="Abadio A.K."/>
            <person name="Fernandes L."/>
            <person name="Derengowski L.S."/>
            <person name="Ferreira K.S."/>
            <person name="Souza R.C."/>
            <person name="Ruiz J.C."/>
            <person name="de Andrade N.C."/>
            <person name="Paes H.C."/>
            <person name="Nicola A.M."/>
            <person name="Albuquerque P."/>
            <person name="Gerber A.L."/>
            <person name="Martins V.P."/>
            <person name="Peconick L.D."/>
            <person name="Neto A.V."/>
            <person name="Chaucanez C.B."/>
            <person name="Silva P.A."/>
            <person name="Cunha O.L."/>
            <person name="de Oliveira F.F."/>
            <person name="dos Santos T.C."/>
            <person name="Barros A.L."/>
            <person name="Soares M.A."/>
            <person name="de Oliveira L.M."/>
            <person name="Marini M.M."/>
            <person name="Villalobos-Duno H."/>
            <person name="Cunha M.M."/>
            <person name="de Hoog S."/>
            <person name="da Silveira J.F."/>
            <person name="Henrissat B."/>
            <person name="Nino-Vega G.A."/>
            <person name="Cisalpino P.S."/>
            <person name="Mora-Montes H.M."/>
            <person name="Almeida S.R."/>
            <person name="Stajich J.E."/>
            <person name="Lopes-Bezerra L.M."/>
            <person name="Vasconcelos A.T."/>
            <person name="Felipe M.S."/>
        </authorList>
    </citation>
    <scope>NUCLEOTIDE SEQUENCE [LARGE SCALE GENOMIC DNA]</scope>
    <source>
        <strain evidence="3 4">5110</strain>
    </source>
</reference>
<dbReference type="CDD" id="cd02181">
    <property type="entry name" value="GH16_fungal_Lam16A_glucanase"/>
    <property type="match status" value="1"/>
</dbReference>
<feature type="domain" description="GH16" evidence="2">
    <location>
        <begin position="56"/>
        <end position="309"/>
    </location>
</feature>
<comment type="caution">
    <text evidence="3">The sequence shown here is derived from an EMBL/GenBank/DDBJ whole genome shotgun (WGS) entry which is preliminary data.</text>
</comment>
<organism evidence="3 4">
    <name type="scientific">Sporothrix brasiliensis 5110</name>
    <dbReference type="NCBI Taxonomy" id="1398154"/>
    <lineage>
        <taxon>Eukaryota</taxon>
        <taxon>Fungi</taxon>
        <taxon>Dikarya</taxon>
        <taxon>Ascomycota</taxon>
        <taxon>Pezizomycotina</taxon>
        <taxon>Sordariomycetes</taxon>
        <taxon>Sordariomycetidae</taxon>
        <taxon>Ophiostomatales</taxon>
        <taxon>Ophiostomataceae</taxon>
        <taxon>Sporothrix</taxon>
    </lineage>
</organism>
<dbReference type="SUPFAM" id="SSF49899">
    <property type="entry name" value="Concanavalin A-like lectins/glucanases"/>
    <property type="match status" value="1"/>
</dbReference>
<dbReference type="EMBL" id="AWTV01000002">
    <property type="protein sequence ID" value="KIH95036.1"/>
    <property type="molecule type" value="Genomic_DNA"/>
</dbReference>
<dbReference type="OrthoDB" id="192832at2759"/>
<dbReference type="Gene3D" id="2.60.120.200">
    <property type="match status" value="1"/>
</dbReference>
<evidence type="ECO:0000313" key="4">
    <source>
        <dbReference type="Proteomes" id="UP000031575"/>
    </source>
</evidence>
<protein>
    <submittedName>
        <fullName evidence="3">Endo-1,3(4)-beta-glucanase</fullName>
    </submittedName>
</protein>
<evidence type="ECO:0000259" key="2">
    <source>
        <dbReference type="PROSITE" id="PS51762"/>
    </source>
</evidence>
<dbReference type="InterPro" id="IPR050546">
    <property type="entry name" value="Glycosyl_Hydrlase_16"/>
</dbReference>
<gene>
    <name evidence="3" type="ORF">SPBR_03506</name>
</gene>
<dbReference type="Proteomes" id="UP000031575">
    <property type="component" value="Unassembled WGS sequence"/>
</dbReference>
<dbReference type="PANTHER" id="PTHR10963:SF42">
    <property type="entry name" value="PUTATIVE (AFU_ORTHOLOGUE AFUA_5G02280)-RELATED"/>
    <property type="match status" value="1"/>
</dbReference>
<feature type="transmembrane region" description="Helical" evidence="1">
    <location>
        <begin position="23"/>
        <end position="45"/>
    </location>
</feature>
<keyword evidence="1" id="KW-1133">Transmembrane helix</keyword>
<sequence length="375" mass="40441">MGRRYYEEYTAPWWKPSGWTKKVWALVIGSITAIVVIVIVVAVVVTRNNANANRYPDYSQLNYTLKETFSGESFFDNFNYFTGYDPASGFVHYVPKETATSLNLTSASSSSAVVKVDTSVGPGSTPDASTGRFSVRLESKNQYNNGLFIFEVKHTPYGCGTWPALWLTDPNNNIWPAHGEIDIMEAVNLATTGNMMTLHTTNGCTMESVKRLMSGTVAQTDCYNGTNNNAGCGVDGSAATFGTTYNSDGGGTVAVEWRDAGIRMWQFTSGSVPSDITAGNPNPSAWGTALADFPNTKCDIGSHFTNASIIANIDLCGSLGEAKYPTSSCPMNCVGSHKCIGGSSPTNCTDYVANNPAAFENAFWEFGKFQIYQTS</sequence>
<name>A0A0C2J0Y0_9PEZI</name>
<proteinExistence type="predicted"/>
<accession>A0A0C2J0Y0</accession>
<evidence type="ECO:0000313" key="3">
    <source>
        <dbReference type="EMBL" id="KIH95036.1"/>
    </source>
</evidence>
<dbReference type="HOGENOM" id="CLU_016972_1_0_1"/>
<dbReference type="GeneID" id="63676718"/>
<dbReference type="GO" id="GO:0009251">
    <property type="term" value="P:glucan catabolic process"/>
    <property type="evidence" value="ECO:0007669"/>
    <property type="project" value="TreeGrafter"/>
</dbReference>
<dbReference type="Pfam" id="PF26113">
    <property type="entry name" value="GH16_XgeA"/>
    <property type="match status" value="1"/>
</dbReference>
<evidence type="ECO:0000256" key="1">
    <source>
        <dbReference type="SAM" id="Phobius"/>
    </source>
</evidence>
<dbReference type="VEuPathDB" id="FungiDB:SPBR_03506"/>
<dbReference type="InterPro" id="IPR013320">
    <property type="entry name" value="ConA-like_dom_sf"/>
</dbReference>
<dbReference type="InterPro" id="IPR000757">
    <property type="entry name" value="Beta-glucanase-like"/>
</dbReference>
<dbReference type="GO" id="GO:0004553">
    <property type="term" value="F:hydrolase activity, hydrolyzing O-glycosyl compounds"/>
    <property type="evidence" value="ECO:0007669"/>
    <property type="project" value="InterPro"/>
</dbReference>
<dbReference type="AlphaFoldDB" id="A0A0C2J0Y0"/>
<keyword evidence="1" id="KW-0472">Membrane</keyword>
<keyword evidence="4" id="KW-1185">Reference proteome</keyword>